<name>A0A4S8HG94_9BACT</name>
<dbReference type="SUPFAM" id="SSF74653">
    <property type="entry name" value="TolA/TonB C-terminal domain"/>
    <property type="match status" value="1"/>
</dbReference>
<feature type="signal peptide" evidence="1">
    <location>
        <begin position="1"/>
        <end position="21"/>
    </location>
</feature>
<dbReference type="GO" id="GO:0055085">
    <property type="term" value="P:transmembrane transport"/>
    <property type="evidence" value="ECO:0007669"/>
    <property type="project" value="InterPro"/>
</dbReference>
<dbReference type="RefSeq" id="WP_136579989.1">
    <property type="nucleotide sequence ID" value="NZ_STFF01000009.1"/>
</dbReference>
<dbReference type="Gene3D" id="3.30.1150.10">
    <property type="match status" value="1"/>
</dbReference>
<organism evidence="3 4">
    <name type="scientific">Niastella caeni</name>
    <dbReference type="NCBI Taxonomy" id="2569763"/>
    <lineage>
        <taxon>Bacteria</taxon>
        <taxon>Pseudomonadati</taxon>
        <taxon>Bacteroidota</taxon>
        <taxon>Chitinophagia</taxon>
        <taxon>Chitinophagales</taxon>
        <taxon>Chitinophagaceae</taxon>
        <taxon>Niastella</taxon>
    </lineage>
</organism>
<dbReference type="GO" id="GO:0031992">
    <property type="term" value="F:energy transducer activity"/>
    <property type="evidence" value="ECO:0007669"/>
    <property type="project" value="TreeGrafter"/>
</dbReference>
<proteinExistence type="predicted"/>
<dbReference type="EMBL" id="STFF01000009">
    <property type="protein sequence ID" value="THU33501.1"/>
    <property type="molecule type" value="Genomic_DNA"/>
</dbReference>
<evidence type="ECO:0000313" key="4">
    <source>
        <dbReference type="Proteomes" id="UP000306918"/>
    </source>
</evidence>
<dbReference type="OrthoDB" id="9814002at2"/>
<keyword evidence="1" id="KW-0732">Signal</keyword>
<dbReference type="PANTHER" id="PTHR33446:SF2">
    <property type="entry name" value="PROTEIN TONB"/>
    <property type="match status" value="1"/>
</dbReference>
<evidence type="ECO:0000259" key="2">
    <source>
        <dbReference type="PROSITE" id="PS52015"/>
    </source>
</evidence>
<accession>A0A4S8HG94</accession>
<sequence>MKKFTLAIALLFFIYHSSAQADTSKKIGTVSIENAQVNTAEPTDFDDKVFTRTEIEPSFPGGADSLKSFLAKNLKYPQKTAIKDFQGAVLLQFIVARDGAIQDLEAISGPEEFRQAAIDAMKNSPKWVPARQNGRIVKCYKKLPVYFKP</sequence>
<dbReference type="InterPro" id="IPR037682">
    <property type="entry name" value="TonB_C"/>
</dbReference>
<evidence type="ECO:0000313" key="3">
    <source>
        <dbReference type="EMBL" id="THU33501.1"/>
    </source>
</evidence>
<dbReference type="Pfam" id="PF03544">
    <property type="entry name" value="TonB_C"/>
    <property type="match status" value="1"/>
</dbReference>
<dbReference type="GO" id="GO:0098797">
    <property type="term" value="C:plasma membrane protein complex"/>
    <property type="evidence" value="ECO:0007669"/>
    <property type="project" value="TreeGrafter"/>
</dbReference>
<protein>
    <submittedName>
        <fullName evidence="3">Energy transducer TonB</fullName>
    </submittedName>
</protein>
<comment type="caution">
    <text evidence="3">The sequence shown here is derived from an EMBL/GenBank/DDBJ whole genome shotgun (WGS) entry which is preliminary data.</text>
</comment>
<dbReference type="InterPro" id="IPR051045">
    <property type="entry name" value="TonB-dependent_transducer"/>
</dbReference>
<dbReference type="AlphaFoldDB" id="A0A4S8HG94"/>
<dbReference type="Proteomes" id="UP000306918">
    <property type="component" value="Unassembled WGS sequence"/>
</dbReference>
<feature type="chain" id="PRO_5020230511" evidence="1">
    <location>
        <begin position="22"/>
        <end position="149"/>
    </location>
</feature>
<gene>
    <name evidence="3" type="ORF">FAM09_25470</name>
</gene>
<evidence type="ECO:0000256" key="1">
    <source>
        <dbReference type="SAM" id="SignalP"/>
    </source>
</evidence>
<feature type="domain" description="TonB C-terminal" evidence="2">
    <location>
        <begin position="61"/>
        <end position="149"/>
    </location>
</feature>
<dbReference type="PANTHER" id="PTHR33446">
    <property type="entry name" value="PROTEIN TONB-RELATED"/>
    <property type="match status" value="1"/>
</dbReference>
<dbReference type="PROSITE" id="PS52015">
    <property type="entry name" value="TONB_CTD"/>
    <property type="match status" value="1"/>
</dbReference>
<keyword evidence="4" id="KW-1185">Reference proteome</keyword>
<reference evidence="3 4" key="1">
    <citation type="submission" date="2019-04" db="EMBL/GenBank/DDBJ databases">
        <title>Niastella caeni sp. nov., isolated from activated sludge.</title>
        <authorList>
            <person name="Sheng M."/>
        </authorList>
    </citation>
    <scope>NUCLEOTIDE SEQUENCE [LARGE SCALE GENOMIC DNA]</scope>
    <source>
        <strain evidence="3 4">HX-2-15</strain>
    </source>
</reference>